<dbReference type="KEGG" id="ipu:108268336"/>
<reference evidence="11" key="2">
    <citation type="submission" date="2025-08" db="UniProtKB">
        <authorList>
            <consortium name="RefSeq"/>
        </authorList>
    </citation>
    <scope>IDENTIFICATION</scope>
    <source>
        <tissue evidence="11">Blood</tissue>
    </source>
</reference>
<dbReference type="CTD" id="570913"/>
<dbReference type="FunFam" id="3.40.50.2000:FF:000001">
    <property type="entry name" value="UDP-glucuronosyltransferase"/>
    <property type="match status" value="1"/>
</dbReference>
<feature type="transmembrane region" description="Helical" evidence="9">
    <location>
        <begin position="538"/>
        <end position="561"/>
    </location>
</feature>
<dbReference type="InterPro" id="IPR002213">
    <property type="entry name" value="UDP_glucos_trans"/>
</dbReference>
<evidence type="ECO:0000256" key="9">
    <source>
        <dbReference type="SAM" id="Phobius"/>
    </source>
</evidence>
<dbReference type="OrthoDB" id="5835829at2759"/>
<dbReference type="AlphaFoldDB" id="A0A2D0RDW3"/>
<dbReference type="InterPro" id="IPR035595">
    <property type="entry name" value="UDP_glycos_trans_CS"/>
</dbReference>
<evidence type="ECO:0000256" key="7">
    <source>
        <dbReference type="ARBA" id="ARBA00023136"/>
    </source>
</evidence>
<keyword evidence="3 8" id="KW-0328">Glycosyltransferase</keyword>
<keyword evidence="7 9" id="KW-0472">Membrane</keyword>
<evidence type="ECO:0000256" key="1">
    <source>
        <dbReference type="ARBA" id="ARBA00004370"/>
    </source>
</evidence>
<dbReference type="PANTHER" id="PTHR48043:SF32">
    <property type="entry name" value="UDP-GLUCURONOSYLTRANSFERASE"/>
    <property type="match status" value="1"/>
</dbReference>
<dbReference type="PANTHER" id="PTHR48043">
    <property type="entry name" value="EG:EG0003.4 PROTEIN-RELATED"/>
    <property type="match status" value="1"/>
</dbReference>
<gene>
    <name evidence="11" type="primary">ugt5g1</name>
</gene>
<dbReference type="GO" id="GO:0008194">
    <property type="term" value="F:UDP-glycosyltransferase activity"/>
    <property type="evidence" value="ECO:0007669"/>
    <property type="project" value="InterPro"/>
</dbReference>
<evidence type="ECO:0000256" key="3">
    <source>
        <dbReference type="ARBA" id="ARBA00022676"/>
    </source>
</evidence>
<evidence type="ECO:0000313" key="10">
    <source>
        <dbReference type="Proteomes" id="UP000221080"/>
    </source>
</evidence>
<evidence type="ECO:0000256" key="6">
    <source>
        <dbReference type="ARBA" id="ARBA00022989"/>
    </source>
</evidence>
<dbReference type="GO" id="GO:0016020">
    <property type="term" value="C:membrane"/>
    <property type="evidence" value="ECO:0007669"/>
    <property type="project" value="UniProtKB-SubCell"/>
</dbReference>
<keyword evidence="5 9" id="KW-0812">Transmembrane</keyword>
<evidence type="ECO:0000256" key="8">
    <source>
        <dbReference type="RuleBase" id="RU003718"/>
    </source>
</evidence>
<proteinExistence type="inferred from homology"/>
<evidence type="ECO:0000256" key="4">
    <source>
        <dbReference type="ARBA" id="ARBA00022679"/>
    </source>
</evidence>
<dbReference type="Gene3D" id="3.40.50.2000">
    <property type="entry name" value="Glycogen Phosphorylase B"/>
    <property type="match status" value="2"/>
</dbReference>
<keyword evidence="4 8" id="KW-0808">Transferase</keyword>
<evidence type="ECO:0000256" key="5">
    <source>
        <dbReference type="ARBA" id="ARBA00022692"/>
    </source>
</evidence>
<keyword evidence="10" id="KW-1185">Reference proteome</keyword>
<comment type="subcellular location">
    <subcellularLocation>
        <location evidence="1">Membrane</location>
    </subcellularLocation>
</comment>
<dbReference type="GeneID" id="108268336"/>
<evidence type="ECO:0000313" key="11">
    <source>
        <dbReference type="RefSeq" id="XP_017328732.1"/>
    </source>
</evidence>
<dbReference type="RefSeq" id="XP_017328732.1">
    <property type="nucleotide sequence ID" value="XM_017473243.3"/>
</dbReference>
<dbReference type="CDD" id="cd03784">
    <property type="entry name" value="GT1_Gtf-like"/>
    <property type="match status" value="1"/>
</dbReference>
<name>A0A2D0RDW3_ICTPU</name>
<evidence type="ECO:0000256" key="2">
    <source>
        <dbReference type="ARBA" id="ARBA00009995"/>
    </source>
</evidence>
<dbReference type="PROSITE" id="PS00375">
    <property type="entry name" value="UDPGT"/>
    <property type="match status" value="1"/>
</dbReference>
<accession>A0A2D0RDW3</accession>
<organism evidence="10 11">
    <name type="scientific">Ictalurus punctatus</name>
    <name type="common">Channel catfish</name>
    <name type="synonym">Silurus punctatus</name>
    <dbReference type="NCBI Taxonomy" id="7998"/>
    <lineage>
        <taxon>Eukaryota</taxon>
        <taxon>Metazoa</taxon>
        <taxon>Chordata</taxon>
        <taxon>Craniata</taxon>
        <taxon>Vertebrata</taxon>
        <taxon>Euteleostomi</taxon>
        <taxon>Actinopterygii</taxon>
        <taxon>Neopterygii</taxon>
        <taxon>Teleostei</taxon>
        <taxon>Ostariophysi</taxon>
        <taxon>Siluriformes</taxon>
        <taxon>Ictaluridae</taxon>
        <taxon>Ictalurus</taxon>
    </lineage>
</organism>
<dbReference type="Pfam" id="PF00201">
    <property type="entry name" value="UDPGT"/>
    <property type="match status" value="1"/>
</dbReference>
<reference evidence="10" key="1">
    <citation type="journal article" date="2016" name="Nat. Commun.">
        <title>The channel catfish genome sequence provides insights into the evolution of scale formation in teleosts.</title>
        <authorList>
            <person name="Liu Z."/>
            <person name="Liu S."/>
            <person name="Yao J."/>
            <person name="Bao L."/>
            <person name="Zhang J."/>
            <person name="Li Y."/>
            <person name="Jiang C."/>
            <person name="Sun L."/>
            <person name="Wang R."/>
            <person name="Zhang Y."/>
            <person name="Zhou T."/>
            <person name="Zeng Q."/>
            <person name="Fu Q."/>
            <person name="Gao S."/>
            <person name="Li N."/>
            <person name="Koren S."/>
            <person name="Jiang Y."/>
            <person name="Zimin A."/>
            <person name="Xu P."/>
            <person name="Phillippy A.M."/>
            <person name="Geng X."/>
            <person name="Song L."/>
            <person name="Sun F."/>
            <person name="Li C."/>
            <person name="Wang X."/>
            <person name="Chen A."/>
            <person name="Jin Y."/>
            <person name="Yuan Z."/>
            <person name="Yang Y."/>
            <person name="Tan S."/>
            <person name="Peatman E."/>
            <person name="Lu J."/>
            <person name="Qin Z."/>
            <person name="Dunham R."/>
            <person name="Li Z."/>
            <person name="Sonstegard T."/>
            <person name="Feng J."/>
            <person name="Danzmann R.G."/>
            <person name="Schroeder S."/>
            <person name="Scheffler B."/>
            <person name="Duke M.V."/>
            <person name="Ballard L."/>
            <person name="Kucuktas H."/>
            <person name="Kaltenboeck L."/>
            <person name="Liu H."/>
            <person name="Armbruster J."/>
            <person name="Xie Y."/>
            <person name="Kirby M.L."/>
            <person name="Tian Y."/>
            <person name="Flanagan M.E."/>
            <person name="Mu W."/>
            <person name="Waldbieser G.C."/>
        </authorList>
    </citation>
    <scope>NUCLEOTIDE SEQUENCE [LARGE SCALE GENOMIC DNA]</scope>
    <source>
        <strain evidence="10">SDA103</strain>
    </source>
</reference>
<keyword evidence="6 9" id="KW-1133">Transmembrane helix</keyword>
<sequence length="571" mass="65390">MIICIPHDYDMLMRDHIIQVNLDLMLHRACRRVTWKQSACSFWNMGVNANRLLFFSCILVVTGYCNGGRILVFPEDGSHWVNMQVILKELHAHGHSLTVVHSSRSWYIHDRSSLYTFISVNLTSTEDASRGIFETLLERSLSLRRMTPILRFFEQQKDVMTMLKIFHGVTLSIISTILDDSALMGKLQDSKFDLMLTDPAFPAGVLLAHYLHLPLVYNVRWLNAGDAHMAIAPSTPSYVPMYNSLFRDRMDFLQRTENFLRYMVSLLQEQFVILPIYEELLKRHFPPGSDLLSMQRSADIWLMRVDFIFEYPRPSMPNVVYIGGFQCRPAEPIVTELEEFMQSSGEHGVVVMSLGVMVTALPKHITEAIAAAFAKIPQKVIWRYVGDRPSSLGNNTLLLEWLPQNNLLGHPKTCAFVSHGGTNGIYEAIYHGIPVLLLPLLFDQFDNAIRLETRGAARVLEVSTLTSKEFLEALKDVIKNPSYKSNIQELSELHRDQPFSPLDSATFWIEYVIRHKGAQHLYSEGSSLPWYSYHNLDVVGFLLVIILAVLWALVYLVKFLCCTPYRKQKVE</sequence>
<comment type="similarity">
    <text evidence="2 8">Belongs to the UDP-glycosyltransferase family.</text>
</comment>
<dbReference type="Proteomes" id="UP000221080">
    <property type="component" value="Chromosome 7"/>
</dbReference>
<dbReference type="InterPro" id="IPR050271">
    <property type="entry name" value="UDP-glycosyltransferase"/>
</dbReference>
<dbReference type="SUPFAM" id="SSF53756">
    <property type="entry name" value="UDP-Glycosyltransferase/glycogen phosphorylase"/>
    <property type="match status" value="1"/>
</dbReference>
<protein>
    <submittedName>
        <fullName evidence="11">UDP glucuronosyltransferase 5 family, polypeptide G1 isoform X1</fullName>
    </submittedName>
</protein>